<evidence type="ECO:0000313" key="3">
    <source>
        <dbReference type="EMBL" id="HIY77868.1"/>
    </source>
</evidence>
<dbReference type="CDD" id="cd00413">
    <property type="entry name" value="Glyco_hydrolase_16"/>
    <property type="match status" value="1"/>
</dbReference>
<evidence type="ECO:0000256" key="1">
    <source>
        <dbReference type="ARBA" id="ARBA00006865"/>
    </source>
</evidence>
<dbReference type="PANTHER" id="PTHR10963:SF55">
    <property type="entry name" value="GLYCOSIDE HYDROLASE FAMILY 16 PROTEIN"/>
    <property type="match status" value="1"/>
</dbReference>
<comment type="caution">
    <text evidence="3">The sequence shown here is derived from an EMBL/GenBank/DDBJ whole genome shotgun (WGS) entry which is preliminary data.</text>
</comment>
<dbReference type="AlphaFoldDB" id="A0A9D1Z7X4"/>
<comment type="similarity">
    <text evidence="1">Belongs to the glycosyl hydrolase 16 family.</text>
</comment>
<name>A0A9D1Z7X4_9FIRM</name>
<dbReference type="InterPro" id="IPR050546">
    <property type="entry name" value="Glycosyl_Hydrlase_16"/>
</dbReference>
<keyword evidence="3" id="KW-0378">Hydrolase</keyword>
<dbReference type="GO" id="GO:0005975">
    <property type="term" value="P:carbohydrate metabolic process"/>
    <property type="evidence" value="ECO:0007669"/>
    <property type="project" value="InterPro"/>
</dbReference>
<proteinExistence type="inferred from homology"/>
<evidence type="ECO:0000259" key="2">
    <source>
        <dbReference type="PROSITE" id="PS51762"/>
    </source>
</evidence>
<dbReference type="GO" id="GO:0004553">
    <property type="term" value="F:hydrolase activity, hydrolyzing O-glycosyl compounds"/>
    <property type="evidence" value="ECO:0007669"/>
    <property type="project" value="InterPro"/>
</dbReference>
<dbReference type="SUPFAM" id="SSF49899">
    <property type="entry name" value="Concanavalin A-like lectins/glucanases"/>
    <property type="match status" value="1"/>
</dbReference>
<reference evidence="3" key="2">
    <citation type="submission" date="2021-04" db="EMBL/GenBank/DDBJ databases">
        <authorList>
            <person name="Gilroy R."/>
        </authorList>
    </citation>
    <scope>NUCLEOTIDE SEQUENCE</scope>
    <source>
        <strain evidence="3">CHK199-9574</strain>
    </source>
</reference>
<feature type="domain" description="GH16" evidence="2">
    <location>
        <begin position="4"/>
        <end position="257"/>
    </location>
</feature>
<organism evidence="3 4">
    <name type="scientific">Candidatus Borkfalkia excrementavium</name>
    <dbReference type="NCBI Taxonomy" id="2838505"/>
    <lineage>
        <taxon>Bacteria</taxon>
        <taxon>Bacillati</taxon>
        <taxon>Bacillota</taxon>
        <taxon>Clostridia</taxon>
        <taxon>Christensenellales</taxon>
        <taxon>Christensenellaceae</taxon>
        <taxon>Candidatus Borkfalkia</taxon>
    </lineage>
</organism>
<dbReference type="PANTHER" id="PTHR10963">
    <property type="entry name" value="GLYCOSYL HYDROLASE-RELATED"/>
    <property type="match status" value="1"/>
</dbReference>
<dbReference type="Proteomes" id="UP000824135">
    <property type="component" value="Unassembled WGS sequence"/>
</dbReference>
<protein>
    <submittedName>
        <fullName evidence="3">Glycoside hydrolase family 16 protein</fullName>
    </submittedName>
</protein>
<dbReference type="Pfam" id="PF00722">
    <property type="entry name" value="Glyco_hydro_16"/>
    <property type="match status" value="1"/>
</dbReference>
<dbReference type="InterPro" id="IPR013320">
    <property type="entry name" value="ConA-like_dom_sf"/>
</dbReference>
<sequence length="433" mass="48955">MAEDRWNHPPVVKGVFYDDFSEGIRGGVWRALHEKWASQNNNGYSEDNCLYTTNAREVEKMGANGGIVVIRSNGDLSPQKERKRQGGGIVTKRLFGPGLYEARMKVVPRVGQCSAIWTYFNDWAPAMEDRKYSEIDVEMPHGGDYRKFSGTTYENYVNAEQKISSSQVVDCPVPLNDGKWHVFAFEWRTDRENGDEGIVWYLDGKPVLTIREAVPHYTATFWLASLFQDSPAWLGVPRFETAYMYVDWVRITEYADPCLPGFAEKESRLTYKGTDLQNAPIPKTDYIANGSFSRPARSEDFKGNRIDSWELDGGAQISEGVLRMQGKSRVTQTIEAQYAGFVFELCVDAEAAGEGRLEVYLESLSGKANTLEPVFREEGRSGKKICFTSGKRMKKRAAFRIEEKNTEHLRVVLETSEGTAANVYGVHMNLQSE</sequence>
<dbReference type="InterPro" id="IPR000757">
    <property type="entry name" value="Beta-glucanase-like"/>
</dbReference>
<dbReference type="Gene3D" id="2.60.120.200">
    <property type="match status" value="1"/>
</dbReference>
<dbReference type="PROSITE" id="PS51762">
    <property type="entry name" value="GH16_2"/>
    <property type="match status" value="1"/>
</dbReference>
<accession>A0A9D1Z7X4</accession>
<gene>
    <name evidence="3" type="ORF">H9728_02380</name>
</gene>
<reference evidence="3" key="1">
    <citation type="journal article" date="2021" name="PeerJ">
        <title>Extensive microbial diversity within the chicken gut microbiome revealed by metagenomics and culture.</title>
        <authorList>
            <person name="Gilroy R."/>
            <person name="Ravi A."/>
            <person name="Getino M."/>
            <person name="Pursley I."/>
            <person name="Horton D.L."/>
            <person name="Alikhan N.F."/>
            <person name="Baker D."/>
            <person name="Gharbi K."/>
            <person name="Hall N."/>
            <person name="Watson M."/>
            <person name="Adriaenssens E.M."/>
            <person name="Foster-Nyarko E."/>
            <person name="Jarju S."/>
            <person name="Secka A."/>
            <person name="Antonio M."/>
            <person name="Oren A."/>
            <person name="Chaudhuri R.R."/>
            <person name="La Ragione R."/>
            <person name="Hildebrand F."/>
            <person name="Pallen M.J."/>
        </authorList>
    </citation>
    <scope>NUCLEOTIDE SEQUENCE</scope>
    <source>
        <strain evidence="3">CHK199-9574</strain>
    </source>
</reference>
<dbReference type="EMBL" id="DXCO01000019">
    <property type="protein sequence ID" value="HIY77868.1"/>
    <property type="molecule type" value="Genomic_DNA"/>
</dbReference>
<evidence type="ECO:0000313" key="4">
    <source>
        <dbReference type="Proteomes" id="UP000824135"/>
    </source>
</evidence>